<feature type="compositionally biased region" description="Polar residues" evidence="3">
    <location>
        <begin position="469"/>
        <end position="481"/>
    </location>
</feature>
<keyword evidence="2" id="KW-0862">Zinc</keyword>
<feature type="compositionally biased region" description="Polar residues" evidence="3">
    <location>
        <begin position="112"/>
        <end position="129"/>
    </location>
</feature>
<dbReference type="InParanoid" id="J0WSL5"/>
<feature type="compositionally biased region" description="Basic and acidic residues" evidence="3">
    <location>
        <begin position="75"/>
        <end position="89"/>
    </location>
</feature>
<feature type="region of interest" description="Disordered" evidence="3">
    <location>
        <begin position="436"/>
        <end position="489"/>
    </location>
</feature>
<accession>J0WSL5</accession>
<feature type="domain" description="CCHC-type" evidence="4">
    <location>
        <begin position="838"/>
        <end position="853"/>
    </location>
</feature>
<proteinExistence type="predicted"/>
<protein>
    <recommendedName>
        <fullName evidence="4">CCHC-type domain-containing protein</fullName>
    </recommendedName>
</protein>
<feature type="compositionally biased region" description="Low complexity" evidence="3">
    <location>
        <begin position="533"/>
        <end position="550"/>
    </location>
</feature>
<keyword evidence="6" id="KW-1185">Reference proteome</keyword>
<dbReference type="GO" id="GO:0006397">
    <property type="term" value="P:mRNA processing"/>
    <property type="evidence" value="ECO:0007669"/>
    <property type="project" value="UniProtKB-KW"/>
</dbReference>
<evidence type="ECO:0000313" key="6">
    <source>
        <dbReference type="Proteomes" id="UP000006514"/>
    </source>
</evidence>
<feature type="compositionally biased region" description="Basic and acidic residues" evidence="3">
    <location>
        <begin position="1009"/>
        <end position="1018"/>
    </location>
</feature>
<sequence length="1018" mass="114746">MADIYKAEITGEQVLDELRGTEGMTTRAQRRRRSRKELVSSSEGESDSSLTPLTEETSRAQGAADARGRTASRSNSREEAEGRDEHSSAEDTLDSDGFVVPRRVARARRQAKSNLNFSGPGTGFNSSFYEPTDEVDADDEDSASEKSEASRPNSRMSWAEMAEDPSTDPFGPLPEEWSQIPAMGSTPDPYGDIPLDWMKPEATSTPVIQADKSVFDELVEIAVASMSPKTREIWAIREAKMRENGRQGSGESDETDESKSTVDGRSGGRPALQLAAMKHVAGESDTDTPRYTAAQKGKGRAEPKASSSKNKYKATVELVTDEEDSRPTQNRYRTRVETVSDDEDPRAAQILFDESLARQILERDLADAELQAKEVKPAPKAGPEVLSSPKVPETTQKPAPRTRPAKGLVTMRYQGDDGRTYEVDLPIEYAMHRLKEQTENSVQEPKAKVERSVTEVPRPEDTIAEIQTPRASTANRSTSRYSAPPMPVRAGTRVVGNAANLVVPEHQMPLNSLLSRMYDRAMKARSGEPDPDPSSSDGFDSSSESSPSSESSKDSDDTKRRKRERKRKWKTKQRKLKLELAATKPEAPEKYNGAANWEKFNEFTILVCKYMKAAYIAPKRQVSKLQTVLSDKAKRFYLSHVAGKESKWTRDEFFIALYNYCFPADFRSQQREKFNNYVQLSLSVRDYEAHLRTIAESIGDITPAQFGTRFVHGLRAEIQQKVKVEGLSGETHDIEVLSDFAQRVELSLQTVRAPAARVNPRNGSSNRTPRSGQFAQRREERGERAPRSETRPEVQKHGDTASKPHGRDERGKVRGGTNSSRSKMSKEERERHRAQGLCFKCHRPDHLEKDCPDVNTVRKPQAKSLRAITLDPEEARIRGQINRAASMGLMAMRLEPPCEDLELLRFRDELYGRWLSSKLLEGVPYPLDPPNLVPNEHRFELERFMTDNTLFDIHDRSMGRTYTIDAATLYDQETDVVQWLTHYKCLEAEELAQTESVDWNQRRSRKKHLPEIRRSPTE</sequence>
<dbReference type="EMBL" id="JH687869">
    <property type="protein sequence ID" value="EJD36170.1"/>
    <property type="molecule type" value="Genomic_DNA"/>
</dbReference>
<dbReference type="OrthoDB" id="3267748at2759"/>
<evidence type="ECO:0000259" key="4">
    <source>
        <dbReference type="PROSITE" id="PS50158"/>
    </source>
</evidence>
<dbReference type="OMA" id="CTEDVIN"/>
<dbReference type="eggNOG" id="ENOG502SNFU">
    <property type="taxonomic scope" value="Eukaryota"/>
</dbReference>
<feature type="compositionally biased region" description="Basic residues" evidence="3">
    <location>
        <begin position="560"/>
        <end position="575"/>
    </location>
</feature>
<feature type="region of interest" description="Disordered" evidence="3">
    <location>
        <begin position="237"/>
        <end position="342"/>
    </location>
</feature>
<dbReference type="GO" id="GO:0008270">
    <property type="term" value="F:zinc ion binding"/>
    <property type="evidence" value="ECO:0007669"/>
    <property type="project" value="UniProtKB-KW"/>
</dbReference>
<feature type="region of interest" description="Disordered" evidence="3">
    <location>
        <begin position="997"/>
        <end position="1018"/>
    </location>
</feature>
<name>J0WSL5_AURST</name>
<keyword evidence="1" id="KW-0507">mRNA processing</keyword>
<gene>
    <name evidence="5" type="ORF">AURDEDRAFT_130222</name>
</gene>
<dbReference type="AlphaFoldDB" id="J0WSL5"/>
<feature type="compositionally biased region" description="Acidic residues" evidence="3">
    <location>
        <begin position="131"/>
        <end position="142"/>
    </location>
</feature>
<feature type="region of interest" description="Disordered" evidence="3">
    <location>
        <begin position="755"/>
        <end position="831"/>
    </location>
</feature>
<dbReference type="KEGG" id="adl:AURDEDRAFT_130222"/>
<feature type="compositionally biased region" description="Basic and acidic residues" evidence="3">
    <location>
        <begin position="776"/>
        <end position="812"/>
    </location>
</feature>
<keyword evidence="2" id="KW-0863">Zinc-finger</keyword>
<dbReference type="SUPFAM" id="SSF57756">
    <property type="entry name" value="Retrovirus zinc finger-like domains"/>
    <property type="match status" value="1"/>
</dbReference>
<feature type="region of interest" description="Disordered" evidence="3">
    <location>
        <begin position="18"/>
        <end position="198"/>
    </location>
</feature>
<feature type="compositionally biased region" description="Polar residues" evidence="3">
    <location>
        <begin position="761"/>
        <end position="774"/>
    </location>
</feature>
<keyword evidence="2" id="KW-0479">Metal-binding</keyword>
<organism evidence="5 6">
    <name type="scientific">Auricularia subglabra (strain TFB-10046 / SS5)</name>
    <name type="common">White-rot fungus</name>
    <name type="synonym">Auricularia delicata (strain TFB10046)</name>
    <dbReference type="NCBI Taxonomy" id="717982"/>
    <lineage>
        <taxon>Eukaryota</taxon>
        <taxon>Fungi</taxon>
        <taxon>Dikarya</taxon>
        <taxon>Basidiomycota</taxon>
        <taxon>Agaricomycotina</taxon>
        <taxon>Agaricomycetes</taxon>
        <taxon>Auriculariales</taxon>
        <taxon>Auriculariaceae</taxon>
        <taxon>Auricularia</taxon>
    </lineage>
</organism>
<feature type="region of interest" description="Disordered" evidence="3">
    <location>
        <begin position="523"/>
        <end position="581"/>
    </location>
</feature>
<feature type="region of interest" description="Disordered" evidence="3">
    <location>
        <begin position="371"/>
        <end position="413"/>
    </location>
</feature>
<dbReference type="InterPro" id="IPR036875">
    <property type="entry name" value="Znf_CCHC_sf"/>
</dbReference>
<evidence type="ECO:0000313" key="5">
    <source>
        <dbReference type="EMBL" id="EJD36170.1"/>
    </source>
</evidence>
<evidence type="ECO:0000256" key="2">
    <source>
        <dbReference type="PROSITE-ProRule" id="PRU00047"/>
    </source>
</evidence>
<dbReference type="Proteomes" id="UP000006514">
    <property type="component" value="Unassembled WGS sequence"/>
</dbReference>
<dbReference type="GO" id="GO:0003676">
    <property type="term" value="F:nucleic acid binding"/>
    <property type="evidence" value="ECO:0007669"/>
    <property type="project" value="InterPro"/>
</dbReference>
<evidence type="ECO:0000256" key="3">
    <source>
        <dbReference type="SAM" id="MobiDB-lite"/>
    </source>
</evidence>
<dbReference type="InterPro" id="IPR001878">
    <property type="entry name" value="Znf_CCHC"/>
</dbReference>
<reference evidence="6" key="1">
    <citation type="journal article" date="2012" name="Science">
        <title>The Paleozoic origin of enzymatic lignin decomposition reconstructed from 31 fungal genomes.</title>
        <authorList>
            <person name="Floudas D."/>
            <person name="Binder M."/>
            <person name="Riley R."/>
            <person name="Barry K."/>
            <person name="Blanchette R.A."/>
            <person name="Henrissat B."/>
            <person name="Martinez A.T."/>
            <person name="Otillar R."/>
            <person name="Spatafora J.W."/>
            <person name="Yadav J.S."/>
            <person name="Aerts A."/>
            <person name="Benoit I."/>
            <person name="Boyd A."/>
            <person name="Carlson A."/>
            <person name="Copeland A."/>
            <person name="Coutinho P.M."/>
            <person name="de Vries R.P."/>
            <person name="Ferreira P."/>
            <person name="Findley K."/>
            <person name="Foster B."/>
            <person name="Gaskell J."/>
            <person name="Glotzer D."/>
            <person name="Gorecki P."/>
            <person name="Heitman J."/>
            <person name="Hesse C."/>
            <person name="Hori C."/>
            <person name="Igarashi K."/>
            <person name="Jurgens J.A."/>
            <person name="Kallen N."/>
            <person name="Kersten P."/>
            <person name="Kohler A."/>
            <person name="Kuees U."/>
            <person name="Kumar T.K.A."/>
            <person name="Kuo A."/>
            <person name="LaButti K."/>
            <person name="Larrondo L.F."/>
            <person name="Lindquist E."/>
            <person name="Ling A."/>
            <person name="Lombard V."/>
            <person name="Lucas S."/>
            <person name="Lundell T."/>
            <person name="Martin R."/>
            <person name="McLaughlin D.J."/>
            <person name="Morgenstern I."/>
            <person name="Morin E."/>
            <person name="Murat C."/>
            <person name="Nagy L.G."/>
            <person name="Nolan M."/>
            <person name="Ohm R.A."/>
            <person name="Patyshakuliyeva A."/>
            <person name="Rokas A."/>
            <person name="Ruiz-Duenas F.J."/>
            <person name="Sabat G."/>
            <person name="Salamov A."/>
            <person name="Samejima M."/>
            <person name="Schmutz J."/>
            <person name="Slot J.C."/>
            <person name="St John F."/>
            <person name="Stenlid J."/>
            <person name="Sun H."/>
            <person name="Sun S."/>
            <person name="Syed K."/>
            <person name="Tsang A."/>
            <person name="Wiebenga A."/>
            <person name="Young D."/>
            <person name="Pisabarro A."/>
            <person name="Eastwood D.C."/>
            <person name="Martin F."/>
            <person name="Cullen D."/>
            <person name="Grigoriev I.V."/>
            <person name="Hibbett D.S."/>
        </authorList>
    </citation>
    <scope>NUCLEOTIDE SEQUENCE [LARGE SCALE GENOMIC DNA]</scope>
    <source>
        <strain evidence="6">TFB10046</strain>
    </source>
</reference>
<evidence type="ECO:0000256" key="1">
    <source>
        <dbReference type="ARBA" id="ARBA00022664"/>
    </source>
</evidence>
<feature type="compositionally biased region" description="Basic and acidic residues" evidence="3">
    <location>
        <begin position="445"/>
        <end position="461"/>
    </location>
</feature>
<feature type="compositionally biased region" description="Low complexity" evidence="3">
    <location>
        <begin position="40"/>
        <end position="49"/>
    </location>
</feature>
<dbReference type="PROSITE" id="PS50158">
    <property type="entry name" value="ZF_CCHC"/>
    <property type="match status" value="1"/>
</dbReference>